<evidence type="ECO:0000259" key="9">
    <source>
        <dbReference type="Pfam" id="PF13231"/>
    </source>
</evidence>
<dbReference type="EMBL" id="JAFGDB010000009">
    <property type="protein sequence ID" value="MBN2066957.1"/>
    <property type="molecule type" value="Genomic_DNA"/>
</dbReference>
<comment type="caution">
    <text evidence="10">The sequence shown here is derived from an EMBL/GenBank/DDBJ whole genome shotgun (WGS) entry which is preliminary data.</text>
</comment>
<feature type="transmembrane region" description="Helical" evidence="8">
    <location>
        <begin position="330"/>
        <end position="349"/>
    </location>
</feature>
<feature type="transmembrane region" description="Helical" evidence="8">
    <location>
        <begin position="17"/>
        <end position="36"/>
    </location>
</feature>
<dbReference type="AlphaFoldDB" id="A0A938YRY4"/>
<dbReference type="GO" id="GO:0005886">
    <property type="term" value="C:plasma membrane"/>
    <property type="evidence" value="ECO:0007669"/>
    <property type="project" value="UniProtKB-SubCell"/>
</dbReference>
<sequence length="491" mass="55650">MKLGECKAFLKSNPYKALLALLIIAYLAFNISLLNYSEVMNDEAAYAWQSLVIYKSPAKIMLPEVNYPYYAVIPAMAAPFNLFMKAEATTRLVSVIFGAITLVFTFLIGKEIFGERTGLIAAAMLSVSPTFWFFAAKGLFDMPSAGLTAIGVYLILTINRKRSMLLALGTFAMYFVKTTNIVFVPLVIAGFSIKKKIRPKPKKLAMAIAAVGVLAAIAVIFSPQRLGWVFELNYLQKNYLHYLVFFSNQLMLNLIGLYFVPLCILGIRKVSGQFSRKVAILEAWIFFIMVPFFIIGDIVPRYLLPAVPALMILGAVGFEEAFLKKGYWRAAASIAIPIMLFSYAPAYFFSPYFGMNQQWVAESNGYGKLGTWLSENVDENSIVFIFSKTWAKRWARFTVEQSIPNAEEQMVIAPKKEEFEGMIGECDRGYFLLLDYRTFKTHMDEPWEDWLFDLNNWQGYLQEQGFGKVKEIRRDSNASFVLHTVYSKECG</sequence>
<feature type="domain" description="Glycosyltransferase RgtA/B/C/D-like" evidence="9">
    <location>
        <begin position="79"/>
        <end position="219"/>
    </location>
</feature>
<evidence type="ECO:0000256" key="8">
    <source>
        <dbReference type="SAM" id="Phobius"/>
    </source>
</evidence>
<keyword evidence="7 8" id="KW-0472">Membrane</keyword>
<feature type="transmembrane region" description="Helical" evidence="8">
    <location>
        <begin position="119"/>
        <end position="135"/>
    </location>
</feature>
<feature type="transmembrane region" description="Helical" evidence="8">
    <location>
        <begin position="242"/>
        <end position="267"/>
    </location>
</feature>
<keyword evidence="5 8" id="KW-0812">Transmembrane</keyword>
<feature type="transmembrane region" description="Helical" evidence="8">
    <location>
        <begin position="204"/>
        <end position="222"/>
    </location>
</feature>
<dbReference type="GO" id="GO:0016763">
    <property type="term" value="F:pentosyltransferase activity"/>
    <property type="evidence" value="ECO:0007669"/>
    <property type="project" value="TreeGrafter"/>
</dbReference>
<protein>
    <submittedName>
        <fullName evidence="10">Glycosyltransferase family 39 protein</fullName>
    </submittedName>
</protein>
<evidence type="ECO:0000256" key="1">
    <source>
        <dbReference type="ARBA" id="ARBA00004651"/>
    </source>
</evidence>
<dbReference type="PANTHER" id="PTHR33908:SF11">
    <property type="entry name" value="MEMBRANE PROTEIN"/>
    <property type="match status" value="1"/>
</dbReference>
<feature type="transmembrane region" description="Helical" evidence="8">
    <location>
        <begin position="91"/>
        <end position="113"/>
    </location>
</feature>
<feature type="transmembrane region" description="Helical" evidence="8">
    <location>
        <begin position="302"/>
        <end position="318"/>
    </location>
</feature>
<evidence type="ECO:0000256" key="2">
    <source>
        <dbReference type="ARBA" id="ARBA00022475"/>
    </source>
</evidence>
<dbReference type="InterPro" id="IPR050297">
    <property type="entry name" value="LipidA_mod_glycosyltrf_83"/>
</dbReference>
<evidence type="ECO:0000313" key="10">
    <source>
        <dbReference type="EMBL" id="MBN2066957.1"/>
    </source>
</evidence>
<evidence type="ECO:0000256" key="5">
    <source>
        <dbReference type="ARBA" id="ARBA00022692"/>
    </source>
</evidence>
<dbReference type="Pfam" id="PF13231">
    <property type="entry name" value="PMT_2"/>
    <property type="match status" value="1"/>
</dbReference>
<feature type="transmembrane region" description="Helical" evidence="8">
    <location>
        <begin position="171"/>
        <end position="192"/>
    </location>
</feature>
<reference evidence="10" key="1">
    <citation type="submission" date="2021-01" db="EMBL/GenBank/DDBJ databases">
        <title>Active Sulfur Cycling in an Early Earth Analoge.</title>
        <authorList>
            <person name="Hahn C.R."/>
            <person name="Youssef N.H."/>
            <person name="Elshahed M."/>
        </authorList>
    </citation>
    <scope>NUCLEOTIDE SEQUENCE</scope>
    <source>
        <strain evidence="10">Zod_Metabat.1151</strain>
    </source>
</reference>
<keyword evidence="4" id="KW-0808">Transferase</keyword>
<organism evidence="10 11">
    <name type="scientific">Candidatus Iainarchaeum sp</name>
    <dbReference type="NCBI Taxonomy" id="3101447"/>
    <lineage>
        <taxon>Archaea</taxon>
        <taxon>Candidatus Iainarchaeota</taxon>
        <taxon>Candidatus Iainarchaeia</taxon>
        <taxon>Candidatus Iainarchaeales</taxon>
        <taxon>Candidatus Iainarchaeaceae</taxon>
        <taxon>Candidatus Iainarchaeum</taxon>
    </lineage>
</organism>
<dbReference type="PANTHER" id="PTHR33908">
    <property type="entry name" value="MANNOSYLTRANSFERASE YKCB-RELATED"/>
    <property type="match status" value="1"/>
</dbReference>
<dbReference type="GO" id="GO:0008610">
    <property type="term" value="P:lipid biosynthetic process"/>
    <property type="evidence" value="ECO:0007669"/>
    <property type="project" value="UniProtKB-ARBA"/>
</dbReference>
<name>A0A938YRY4_9ARCH</name>
<accession>A0A938YRY4</accession>
<keyword evidence="3" id="KW-0328">Glycosyltransferase</keyword>
<dbReference type="InterPro" id="IPR038731">
    <property type="entry name" value="RgtA/B/C-like"/>
</dbReference>
<comment type="subcellular location">
    <subcellularLocation>
        <location evidence="1">Cell membrane</location>
        <topology evidence="1">Multi-pass membrane protein</topology>
    </subcellularLocation>
</comment>
<keyword evidence="2" id="KW-1003">Cell membrane</keyword>
<evidence type="ECO:0000256" key="4">
    <source>
        <dbReference type="ARBA" id="ARBA00022679"/>
    </source>
</evidence>
<evidence type="ECO:0000313" key="11">
    <source>
        <dbReference type="Proteomes" id="UP000809243"/>
    </source>
</evidence>
<evidence type="ECO:0000256" key="7">
    <source>
        <dbReference type="ARBA" id="ARBA00023136"/>
    </source>
</evidence>
<evidence type="ECO:0000256" key="6">
    <source>
        <dbReference type="ARBA" id="ARBA00022989"/>
    </source>
</evidence>
<dbReference type="Proteomes" id="UP000809243">
    <property type="component" value="Unassembled WGS sequence"/>
</dbReference>
<feature type="transmembrane region" description="Helical" evidence="8">
    <location>
        <begin position="279"/>
        <end position="296"/>
    </location>
</feature>
<gene>
    <name evidence="10" type="ORF">JW744_00635</name>
</gene>
<evidence type="ECO:0000256" key="3">
    <source>
        <dbReference type="ARBA" id="ARBA00022676"/>
    </source>
</evidence>
<proteinExistence type="predicted"/>
<keyword evidence="6 8" id="KW-1133">Transmembrane helix</keyword>